<keyword evidence="2" id="KW-0396">Initiation factor</keyword>
<dbReference type="RefSeq" id="WP_028529623.1">
    <property type="nucleotide sequence ID" value="NZ_CABLBR010000029.1"/>
</dbReference>
<evidence type="ECO:0000259" key="1">
    <source>
        <dbReference type="Pfam" id="PF08769"/>
    </source>
</evidence>
<dbReference type="GO" id="GO:0003743">
    <property type="term" value="F:translation initiation factor activity"/>
    <property type="evidence" value="ECO:0007669"/>
    <property type="project" value="UniProtKB-KW"/>
</dbReference>
<dbReference type="InterPro" id="IPR014879">
    <property type="entry name" value="Spo0A_C"/>
</dbReference>
<dbReference type="EMBL" id="CP102290">
    <property type="protein sequence ID" value="UWP60037.1"/>
    <property type="molecule type" value="Genomic_DNA"/>
</dbReference>
<dbReference type="Gene3D" id="1.10.10.10">
    <property type="entry name" value="Winged helix-like DNA-binding domain superfamily/Winged helix DNA-binding domain"/>
    <property type="match status" value="1"/>
</dbReference>
<sequence length="111" mass="12992">MKEITELIHSLGIRATYIGYQYLRYALLLCLKDENYILFVWKWLYGDVAQHFGKTRSSVERALRTVVTACWNYGNRDLLHNIAGYHLDQCPAVGEFIAILYHHLEDNTNEI</sequence>
<name>A0ABY5VIA4_9FIRM</name>
<accession>A0ABY5VIA4</accession>
<dbReference type="Pfam" id="PF08769">
    <property type="entry name" value="Spo0A_C"/>
    <property type="match status" value="1"/>
</dbReference>
<evidence type="ECO:0000313" key="2">
    <source>
        <dbReference type="EMBL" id="UWP60037.1"/>
    </source>
</evidence>
<dbReference type="Proteomes" id="UP001060164">
    <property type="component" value="Chromosome"/>
</dbReference>
<dbReference type="InterPro" id="IPR016032">
    <property type="entry name" value="Sig_transdc_resp-reg_C-effctor"/>
</dbReference>
<proteinExistence type="predicted"/>
<gene>
    <name evidence="2" type="ORF">NQ502_02975</name>
</gene>
<organism evidence="2 3">
    <name type="scientific">Ruminococcus gauvreauii</name>
    <dbReference type="NCBI Taxonomy" id="438033"/>
    <lineage>
        <taxon>Bacteria</taxon>
        <taxon>Bacillati</taxon>
        <taxon>Bacillota</taxon>
        <taxon>Clostridia</taxon>
        <taxon>Eubacteriales</taxon>
        <taxon>Oscillospiraceae</taxon>
        <taxon>Ruminococcus</taxon>
    </lineage>
</organism>
<feature type="domain" description="Sporulation initiation factor Spo0A C-terminal" evidence="1">
    <location>
        <begin position="4"/>
        <end position="104"/>
    </location>
</feature>
<protein>
    <submittedName>
        <fullName evidence="2">Sporulation initiation factor Spo0A C-terminal domain-containing protein</fullName>
    </submittedName>
</protein>
<keyword evidence="3" id="KW-1185">Reference proteome</keyword>
<evidence type="ECO:0000313" key="3">
    <source>
        <dbReference type="Proteomes" id="UP001060164"/>
    </source>
</evidence>
<dbReference type="SUPFAM" id="SSF46894">
    <property type="entry name" value="C-terminal effector domain of the bipartite response regulators"/>
    <property type="match status" value="1"/>
</dbReference>
<dbReference type="InterPro" id="IPR036388">
    <property type="entry name" value="WH-like_DNA-bd_sf"/>
</dbReference>
<reference evidence="2" key="1">
    <citation type="journal article" date="2022" name="Cell">
        <title>Design, construction, and in vivo augmentation of a complex gut microbiome.</title>
        <authorList>
            <person name="Cheng A.G."/>
            <person name="Ho P.Y."/>
            <person name="Aranda-Diaz A."/>
            <person name="Jain S."/>
            <person name="Yu F.B."/>
            <person name="Meng X."/>
            <person name="Wang M."/>
            <person name="Iakiviak M."/>
            <person name="Nagashima K."/>
            <person name="Zhao A."/>
            <person name="Murugkar P."/>
            <person name="Patil A."/>
            <person name="Atabakhsh K."/>
            <person name="Weakley A."/>
            <person name="Yan J."/>
            <person name="Brumbaugh A.R."/>
            <person name="Higginbottom S."/>
            <person name="Dimas A."/>
            <person name="Shiver A.L."/>
            <person name="Deutschbauer A."/>
            <person name="Neff N."/>
            <person name="Sonnenburg J.L."/>
            <person name="Huang K.C."/>
            <person name="Fischbach M.A."/>
        </authorList>
    </citation>
    <scope>NUCLEOTIDE SEQUENCE</scope>
    <source>
        <strain evidence="2">DSM 19829</strain>
    </source>
</reference>
<keyword evidence="2" id="KW-0648">Protein biosynthesis</keyword>